<organism evidence="2 3">
    <name type="scientific">Malus domestica</name>
    <name type="common">Apple</name>
    <name type="synonym">Pyrus malus</name>
    <dbReference type="NCBI Taxonomy" id="3750"/>
    <lineage>
        <taxon>Eukaryota</taxon>
        <taxon>Viridiplantae</taxon>
        <taxon>Streptophyta</taxon>
        <taxon>Embryophyta</taxon>
        <taxon>Tracheophyta</taxon>
        <taxon>Spermatophyta</taxon>
        <taxon>Magnoliopsida</taxon>
        <taxon>eudicotyledons</taxon>
        <taxon>Gunneridae</taxon>
        <taxon>Pentapetalae</taxon>
        <taxon>rosids</taxon>
        <taxon>fabids</taxon>
        <taxon>Rosales</taxon>
        <taxon>Rosaceae</taxon>
        <taxon>Amygdaloideae</taxon>
        <taxon>Maleae</taxon>
        <taxon>Malus</taxon>
    </lineage>
</organism>
<evidence type="ECO:0000313" key="3">
    <source>
        <dbReference type="Proteomes" id="UP000290289"/>
    </source>
</evidence>
<gene>
    <name evidence="2" type="ORF">DVH24_034138</name>
</gene>
<keyword evidence="1" id="KW-0472">Membrane</keyword>
<sequence length="80" mass="9048">MVRRWWWCWCGDGETMEVAMGARLITMEDMVVGDVDVRDCGCRGGDGESVEYVFVVVMEEVVVVVVVMVTVMDHQFNISP</sequence>
<reference evidence="2 3" key="1">
    <citation type="submission" date="2018-10" db="EMBL/GenBank/DDBJ databases">
        <title>A high-quality apple genome assembly.</title>
        <authorList>
            <person name="Hu J."/>
        </authorList>
    </citation>
    <scope>NUCLEOTIDE SEQUENCE [LARGE SCALE GENOMIC DNA]</scope>
    <source>
        <strain evidence="3">cv. HFTH1</strain>
        <tissue evidence="2">Young leaf</tissue>
    </source>
</reference>
<keyword evidence="1" id="KW-0812">Transmembrane</keyword>
<protein>
    <recommendedName>
        <fullName evidence="4">Transmembrane protein</fullName>
    </recommendedName>
</protein>
<proteinExistence type="predicted"/>
<feature type="transmembrane region" description="Helical" evidence="1">
    <location>
        <begin position="52"/>
        <end position="72"/>
    </location>
</feature>
<dbReference type="Proteomes" id="UP000290289">
    <property type="component" value="Chromosome 13"/>
</dbReference>
<accession>A0A498IBH6</accession>
<evidence type="ECO:0000313" key="2">
    <source>
        <dbReference type="EMBL" id="RXH78931.1"/>
    </source>
</evidence>
<evidence type="ECO:0008006" key="4">
    <source>
        <dbReference type="Google" id="ProtNLM"/>
    </source>
</evidence>
<keyword evidence="3" id="KW-1185">Reference proteome</keyword>
<keyword evidence="1" id="KW-1133">Transmembrane helix</keyword>
<name>A0A498IBH6_MALDO</name>
<dbReference type="EMBL" id="RDQH01000339">
    <property type="protein sequence ID" value="RXH78931.1"/>
    <property type="molecule type" value="Genomic_DNA"/>
</dbReference>
<comment type="caution">
    <text evidence="2">The sequence shown here is derived from an EMBL/GenBank/DDBJ whole genome shotgun (WGS) entry which is preliminary data.</text>
</comment>
<evidence type="ECO:0000256" key="1">
    <source>
        <dbReference type="SAM" id="Phobius"/>
    </source>
</evidence>
<dbReference type="AlphaFoldDB" id="A0A498IBH6"/>